<dbReference type="InterPro" id="IPR014347">
    <property type="entry name" value="Tautomerase/MIF_sf"/>
</dbReference>
<evidence type="ECO:0000259" key="1">
    <source>
        <dbReference type="Pfam" id="PF14832"/>
    </source>
</evidence>
<dbReference type="Gene3D" id="3.30.429.10">
    <property type="entry name" value="Macrophage Migration Inhibitory Factor"/>
    <property type="match status" value="1"/>
</dbReference>
<organism evidence="2 3">
    <name type="scientific">Mycolicibacterium parafortuitum</name>
    <name type="common">Mycobacterium parafortuitum</name>
    <dbReference type="NCBI Taxonomy" id="39692"/>
    <lineage>
        <taxon>Bacteria</taxon>
        <taxon>Bacillati</taxon>
        <taxon>Actinomycetota</taxon>
        <taxon>Actinomycetes</taxon>
        <taxon>Mycobacteriales</taxon>
        <taxon>Mycobacteriaceae</taxon>
        <taxon>Mycolicibacterium</taxon>
    </lineage>
</organism>
<accession>A0A7I7U3U6</accession>
<evidence type="ECO:0000313" key="2">
    <source>
        <dbReference type="EMBL" id="BBY75541.1"/>
    </source>
</evidence>
<dbReference type="Pfam" id="PF14832">
    <property type="entry name" value="Tautomerase_3"/>
    <property type="match status" value="1"/>
</dbReference>
<gene>
    <name evidence="2" type="ORF">MPRF_24400</name>
</gene>
<dbReference type="AlphaFoldDB" id="A0A7I7U3U6"/>
<sequence length="142" mass="15308">MIMPVYTLTTTVGTLSSQTKASLAAEIGRIHSEINHVPATYVNVVYQELPVDNVYAGGRPAAPVLVNGWVREGHDEEETSRLALEIASTVTEFASVPEDRVVVVFQSSPARFAVELGRLLPDPGHEADWVASLKSTRPAVSP</sequence>
<protein>
    <submittedName>
        <fullName evidence="2">Tautomerase</fullName>
    </submittedName>
</protein>
<dbReference type="EMBL" id="AP022598">
    <property type="protein sequence ID" value="BBY75541.1"/>
    <property type="molecule type" value="Genomic_DNA"/>
</dbReference>
<dbReference type="Proteomes" id="UP000466554">
    <property type="component" value="Chromosome"/>
</dbReference>
<proteinExistence type="predicted"/>
<dbReference type="SUPFAM" id="SSF55331">
    <property type="entry name" value="Tautomerase/MIF"/>
    <property type="match status" value="1"/>
</dbReference>
<feature type="domain" description="Tautomerase cis-CaaD-like" evidence="1">
    <location>
        <begin position="3"/>
        <end position="130"/>
    </location>
</feature>
<reference evidence="2 3" key="1">
    <citation type="journal article" date="2019" name="Emerg. Microbes Infect.">
        <title>Comprehensive subspecies identification of 175 nontuberculous mycobacteria species based on 7547 genomic profiles.</title>
        <authorList>
            <person name="Matsumoto Y."/>
            <person name="Kinjo T."/>
            <person name="Motooka D."/>
            <person name="Nabeya D."/>
            <person name="Jung N."/>
            <person name="Uechi K."/>
            <person name="Horii T."/>
            <person name="Iida T."/>
            <person name="Fujita J."/>
            <person name="Nakamura S."/>
        </authorList>
    </citation>
    <scope>NUCLEOTIDE SEQUENCE [LARGE SCALE GENOMIC DNA]</scope>
    <source>
        <strain evidence="2 3">JCM 6367</strain>
    </source>
</reference>
<name>A0A7I7U3U6_MYCPF</name>
<dbReference type="InterPro" id="IPR028116">
    <property type="entry name" value="Cis-CaaD-like"/>
</dbReference>
<evidence type="ECO:0000313" key="3">
    <source>
        <dbReference type="Proteomes" id="UP000466554"/>
    </source>
</evidence>